<feature type="transmembrane region" description="Helical" evidence="1">
    <location>
        <begin position="38"/>
        <end position="59"/>
    </location>
</feature>
<evidence type="ECO:0000313" key="2">
    <source>
        <dbReference type="EMBL" id="MPM38867.1"/>
    </source>
</evidence>
<accession>A0A644ZDU9</accession>
<dbReference type="AlphaFoldDB" id="A0A644ZDU9"/>
<comment type="caution">
    <text evidence="2">The sequence shown here is derived from an EMBL/GenBank/DDBJ whole genome shotgun (WGS) entry which is preliminary data.</text>
</comment>
<keyword evidence="1" id="KW-0472">Membrane</keyword>
<proteinExistence type="predicted"/>
<gene>
    <name evidence="2" type="ORF">SDC9_85497</name>
</gene>
<keyword evidence="1" id="KW-0812">Transmembrane</keyword>
<dbReference type="EMBL" id="VSSQ01008437">
    <property type="protein sequence ID" value="MPM38867.1"/>
    <property type="molecule type" value="Genomic_DNA"/>
</dbReference>
<protein>
    <submittedName>
        <fullName evidence="2">Uncharacterized protein</fullName>
    </submittedName>
</protein>
<organism evidence="2">
    <name type="scientific">bioreactor metagenome</name>
    <dbReference type="NCBI Taxonomy" id="1076179"/>
    <lineage>
        <taxon>unclassified sequences</taxon>
        <taxon>metagenomes</taxon>
        <taxon>ecological metagenomes</taxon>
    </lineage>
</organism>
<evidence type="ECO:0000256" key="1">
    <source>
        <dbReference type="SAM" id="Phobius"/>
    </source>
</evidence>
<sequence length="175" mass="20031">MLRIPVGNKKLQYRYYLFQGPESTHCRNGSERINYFRFPVWILIVPQFLLLMGSGQLFLGPPFLGLGLGWMYLDGEGFINGENLEQKRKLITKTVQMFLTEPMQAVLSKEFGELLSCLNNLGIAIRMRTEPKLGLALAIFILREKSGNERAVAPIVLFDVSLYLYYVHTVLLIQV</sequence>
<keyword evidence="1" id="KW-1133">Transmembrane helix</keyword>
<feature type="transmembrane region" description="Helical" evidence="1">
    <location>
        <begin position="151"/>
        <end position="173"/>
    </location>
</feature>
<name>A0A644ZDU9_9ZZZZ</name>
<reference evidence="2" key="1">
    <citation type="submission" date="2019-08" db="EMBL/GenBank/DDBJ databases">
        <authorList>
            <person name="Kucharzyk K."/>
            <person name="Murdoch R.W."/>
            <person name="Higgins S."/>
            <person name="Loffler F."/>
        </authorList>
    </citation>
    <scope>NUCLEOTIDE SEQUENCE</scope>
</reference>